<organism evidence="2 3">
    <name type="scientific">Melipona quadrifasciata</name>
    <dbReference type="NCBI Taxonomy" id="166423"/>
    <lineage>
        <taxon>Eukaryota</taxon>
        <taxon>Metazoa</taxon>
        <taxon>Ecdysozoa</taxon>
        <taxon>Arthropoda</taxon>
        <taxon>Hexapoda</taxon>
        <taxon>Insecta</taxon>
        <taxon>Pterygota</taxon>
        <taxon>Neoptera</taxon>
        <taxon>Endopterygota</taxon>
        <taxon>Hymenoptera</taxon>
        <taxon>Apocrita</taxon>
        <taxon>Aculeata</taxon>
        <taxon>Apoidea</taxon>
        <taxon>Anthophila</taxon>
        <taxon>Apidae</taxon>
        <taxon>Melipona</taxon>
    </lineage>
</organism>
<feature type="region of interest" description="Disordered" evidence="1">
    <location>
        <begin position="209"/>
        <end position="230"/>
    </location>
</feature>
<keyword evidence="3" id="KW-1185">Reference proteome</keyword>
<dbReference type="Proteomes" id="UP000053105">
    <property type="component" value="Unassembled WGS sequence"/>
</dbReference>
<gene>
    <name evidence="2" type="ORF">WN51_01825</name>
</gene>
<accession>A0A0N0BEZ8</accession>
<proteinExistence type="predicted"/>
<dbReference type="EMBL" id="KQ435816">
    <property type="protein sequence ID" value="KOX72612.1"/>
    <property type="molecule type" value="Genomic_DNA"/>
</dbReference>
<evidence type="ECO:0000256" key="1">
    <source>
        <dbReference type="SAM" id="MobiDB-lite"/>
    </source>
</evidence>
<name>A0A0N0BEZ8_9HYME</name>
<protein>
    <submittedName>
        <fullName evidence="2">Uncharacterized protein</fullName>
    </submittedName>
</protein>
<sequence>MATEVYLYRRDENDKVVSKNCVKQDKRKARDFIYTLYQYITFISKRRSRWQEGTRFTRTPPFNPQVLCEYNECLPCQQPLCPNFDKFQLKLVLTLDFTNIPRICCVEIIRCGANINSYNKPVSNPRFVFSNRPTLGHSHPEQFQVSSYHYVTYRIAQVSDFNTEMPQVNFSNNTECGNEYIVPHKLVAKLGGQFIATFFGVQKSTERAGHSKYSKKGKEEAAEDSSAHTRRTCRKRAALTDLRDRYQILGDNRQLSLRKDCTLCRWVVRLTQTWQPRDSGNTDQRHVFISLS</sequence>
<evidence type="ECO:0000313" key="2">
    <source>
        <dbReference type="EMBL" id="KOX72612.1"/>
    </source>
</evidence>
<reference evidence="2 3" key="1">
    <citation type="submission" date="2015-07" db="EMBL/GenBank/DDBJ databases">
        <title>The genome of Melipona quadrifasciata.</title>
        <authorList>
            <person name="Pan H."/>
            <person name="Kapheim K."/>
        </authorList>
    </citation>
    <scope>NUCLEOTIDE SEQUENCE [LARGE SCALE GENOMIC DNA]</scope>
    <source>
        <strain evidence="2">0111107301</strain>
        <tissue evidence="2">Whole body</tissue>
    </source>
</reference>
<dbReference type="AlphaFoldDB" id="A0A0N0BEZ8"/>
<dbReference type="OrthoDB" id="10508628at2759"/>
<evidence type="ECO:0000313" key="3">
    <source>
        <dbReference type="Proteomes" id="UP000053105"/>
    </source>
</evidence>